<dbReference type="InterPro" id="IPR036271">
    <property type="entry name" value="Tet_transcr_reg_TetR-rel_C_sf"/>
</dbReference>
<evidence type="ECO:0000256" key="3">
    <source>
        <dbReference type="ARBA" id="ARBA00023163"/>
    </source>
</evidence>
<comment type="caution">
    <text evidence="6">The sequence shown here is derived from an EMBL/GenBank/DDBJ whole genome shotgun (WGS) entry which is preliminary data.</text>
</comment>
<dbReference type="Gene3D" id="1.10.10.60">
    <property type="entry name" value="Homeodomain-like"/>
    <property type="match status" value="2"/>
</dbReference>
<dbReference type="PANTHER" id="PTHR30055:SF234">
    <property type="entry name" value="HTH-TYPE TRANSCRIPTIONAL REGULATOR BETI"/>
    <property type="match status" value="1"/>
</dbReference>
<dbReference type="Pfam" id="PF00440">
    <property type="entry name" value="TetR_N"/>
    <property type="match status" value="2"/>
</dbReference>
<keyword evidence="1" id="KW-0805">Transcription regulation</keyword>
<evidence type="ECO:0000256" key="4">
    <source>
        <dbReference type="PROSITE-ProRule" id="PRU00335"/>
    </source>
</evidence>
<dbReference type="InterPro" id="IPR009057">
    <property type="entry name" value="Homeodomain-like_sf"/>
</dbReference>
<gene>
    <name evidence="6" type="ORF">DJ018_02735</name>
</gene>
<dbReference type="SUPFAM" id="SSF46689">
    <property type="entry name" value="Homeodomain-like"/>
    <property type="match status" value="2"/>
</dbReference>
<keyword evidence="2 4" id="KW-0238">DNA-binding</keyword>
<dbReference type="GO" id="GO:0000976">
    <property type="term" value="F:transcription cis-regulatory region binding"/>
    <property type="evidence" value="ECO:0007669"/>
    <property type="project" value="TreeGrafter"/>
</dbReference>
<proteinExistence type="predicted"/>
<dbReference type="Gene3D" id="1.10.357.10">
    <property type="entry name" value="Tetracycline Repressor, domain 2"/>
    <property type="match status" value="2"/>
</dbReference>
<feature type="DNA-binding region" description="H-T-H motif" evidence="4">
    <location>
        <begin position="255"/>
        <end position="274"/>
    </location>
</feature>
<organism evidence="6 7">
    <name type="scientific">Phenylobacterium deserti</name>
    <dbReference type="NCBI Taxonomy" id="1914756"/>
    <lineage>
        <taxon>Bacteria</taxon>
        <taxon>Pseudomonadati</taxon>
        <taxon>Pseudomonadota</taxon>
        <taxon>Alphaproteobacteria</taxon>
        <taxon>Caulobacterales</taxon>
        <taxon>Caulobacteraceae</taxon>
        <taxon>Phenylobacterium</taxon>
    </lineage>
</organism>
<dbReference type="InterPro" id="IPR050109">
    <property type="entry name" value="HTH-type_TetR-like_transc_reg"/>
</dbReference>
<sequence>MTHQMSGSADAKVSAVARRAPTRRYEARRHAIIASAVEELNRKGMRAMTLGDVAARLSLVPTGVIYYFRNKEELAAACFHLAIERYNQLIDSAMSEADDSSRMEAFVRGYFDFRRRAQLGEAEEIAKFNDVRGLNSRPVLDAFVDMFRNARDLVRGPVDAPLSRIDRNTRTHLLMSEVFGTTVWIEQSVPDDYDRLADRMLDILRHGLVAPGASWPQFDLPQLDQAGGRPADASAELFLRAATELINEEGYHGASVERISARLNVSKGAFYHHNETKDELVVACFERTCEIMWRAIRAAESEGGSGLKVLAQISAALVHFQMAGNLPLLRITALTTVPLTMQQPLLAKFDRIAHRIASVICDGIADGSIRPVDVNVAAQMITGMINAGAELRDWAPGLPAEGAEPHYVRPLFEGMLSPVAGDLAATN</sequence>
<keyword evidence="3" id="KW-0804">Transcription</keyword>
<dbReference type="AlphaFoldDB" id="A0A328APH4"/>
<evidence type="ECO:0000256" key="1">
    <source>
        <dbReference type="ARBA" id="ARBA00023015"/>
    </source>
</evidence>
<dbReference type="PRINTS" id="PR00455">
    <property type="entry name" value="HTHTETR"/>
</dbReference>
<dbReference type="PROSITE" id="PS50977">
    <property type="entry name" value="HTH_TETR_2"/>
    <property type="match status" value="2"/>
</dbReference>
<accession>A0A328APH4</accession>
<feature type="domain" description="HTH tetR-type" evidence="5">
    <location>
        <begin position="232"/>
        <end position="292"/>
    </location>
</feature>
<evidence type="ECO:0000259" key="5">
    <source>
        <dbReference type="PROSITE" id="PS50977"/>
    </source>
</evidence>
<name>A0A328APH4_9CAUL</name>
<dbReference type="OrthoDB" id="9811084at2"/>
<feature type="domain" description="HTH tetR-type" evidence="5">
    <location>
        <begin position="26"/>
        <end position="86"/>
    </location>
</feature>
<evidence type="ECO:0000313" key="7">
    <source>
        <dbReference type="Proteomes" id="UP000249725"/>
    </source>
</evidence>
<dbReference type="GO" id="GO:0003700">
    <property type="term" value="F:DNA-binding transcription factor activity"/>
    <property type="evidence" value="ECO:0007669"/>
    <property type="project" value="TreeGrafter"/>
</dbReference>
<feature type="DNA-binding region" description="H-T-H motif" evidence="4">
    <location>
        <begin position="49"/>
        <end position="68"/>
    </location>
</feature>
<protein>
    <submittedName>
        <fullName evidence="6">TetR/AcrR family transcriptional regulator</fullName>
    </submittedName>
</protein>
<dbReference type="Proteomes" id="UP000249725">
    <property type="component" value="Unassembled WGS sequence"/>
</dbReference>
<dbReference type="InterPro" id="IPR001647">
    <property type="entry name" value="HTH_TetR"/>
</dbReference>
<evidence type="ECO:0000313" key="6">
    <source>
        <dbReference type="EMBL" id="RAK56903.1"/>
    </source>
</evidence>
<evidence type="ECO:0000256" key="2">
    <source>
        <dbReference type="ARBA" id="ARBA00023125"/>
    </source>
</evidence>
<dbReference type="PANTHER" id="PTHR30055">
    <property type="entry name" value="HTH-TYPE TRANSCRIPTIONAL REGULATOR RUTR"/>
    <property type="match status" value="1"/>
</dbReference>
<dbReference type="SUPFAM" id="SSF48498">
    <property type="entry name" value="Tetracyclin repressor-like, C-terminal domain"/>
    <property type="match status" value="1"/>
</dbReference>
<dbReference type="EMBL" id="QFYR01000001">
    <property type="protein sequence ID" value="RAK56903.1"/>
    <property type="molecule type" value="Genomic_DNA"/>
</dbReference>
<reference evidence="7" key="1">
    <citation type="submission" date="2018-05" db="EMBL/GenBank/DDBJ databases">
        <authorList>
            <person name="Li X."/>
        </authorList>
    </citation>
    <scope>NUCLEOTIDE SEQUENCE [LARGE SCALE GENOMIC DNA]</scope>
    <source>
        <strain evidence="7">YIM 73061</strain>
    </source>
</reference>
<keyword evidence="7" id="KW-1185">Reference proteome</keyword>